<keyword evidence="7" id="KW-1185">Reference proteome</keyword>
<proteinExistence type="predicted"/>
<dbReference type="GO" id="GO:0000387">
    <property type="term" value="P:spliceosomal snRNP assembly"/>
    <property type="evidence" value="ECO:0007669"/>
    <property type="project" value="TreeGrafter"/>
</dbReference>
<dbReference type="PANTHER" id="PTHR21399">
    <property type="entry name" value="CHLORIDE CONDUCTANCE REGULATORY PROTEIN ICLN"/>
    <property type="match status" value="1"/>
</dbReference>
<sequence length="324" mass="36804">MSLLLPLTVQQIKISECHSSDDFRKVFMDCDEETSQLDSQTRTKEAIDSIFFPLNPQVKYEENQSSSVQNNSPSLIYSCPHKVNVKFVLNATNVVEANDDDANTEEQQHEQQQQIENVKLFVSSEHLLLLKSNSSGMTGYKIHFRDILMHGVQQSPTLCMYCQLSTIESGQGKSSVAEEEEDLDNDVCEMIITVVASSATPSSSSMSEKQQLDQVYRDMYRAFSEAAENVPLDNQENENLNSMMNDINLDDKLCMNSDGWVYNIEEMRRAVLIRDRTEREEHDGELKILANHEVAAPAGVDSDDDDWEDVEEEAELDNKKKKIL</sequence>
<dbReference type="OrthoDB" id="10472763at2759"/>
<evidence type="ECO:0000256" key="1">
    <source>
        <dbReference type="ARBA" id="ARBA00004123"/>
    </source>
</evidence>
<evidence type="ECO:0000256" key="4">
    <source>
        <dbReference type="ARBA" id="ARBA00023242"/>
    </source>
</evidence>
<dbReference type="AlphaFoldDB" id="A0A6A5C620"/>
<gene>
    <name evidence="6" type="ORF">FDP41_011202</name>
</gene>
<dbReference type="EMBL" id="VFQX01000009">
    <property type="protein sequence ID" value="KAF0982272.1"/>
    <property type="molecule type" value="Genomic_DNA"/>
</dbReference>
<evidence type="ECO:0000256" key="2">
    <source>
        <dbReference type="ARBA" id="ARBA00004496"/>
    </source>
</evidence>
<keyword evidence="4" id="KW-0539">Nucleus</keyword>
<dbReference type="GeneID" id="68118417"/>
<keyword evidence="3" id="KW-0963">Cytoplasm</keyword>
<evidence type="ECO:0000256" key="5">
    <source>
        <dbReference type="SAM" id="MobiDB-lite"/>
    </source>
</evidence>
<dbReference type="VEuPathDB" id="AmoebaDB:NF0085830"/>
<name>A0A6A5C620_NAEFO</name>
<feature type="region of interest" description="Disordered" evidence="5">
    <location>
        <begin position="293"/>
        <end position="324"/>
    </location>
</feature>
<dbReference type="GO" id="GO:0034715">
    <property type="term" value="C:pICln-Sm protein complex"/>
    <property type="evidence" value="ECO:0007669"/>
    <property type="project" value="TreeGrafter"/>
</dbReference>
<protein>
    <submittedName>
        <fullName evidence="6">Uncharacterized protein</fullName>
    </submittedName>
</protein>
<organism evidence="6 7">
    <name type="scientific">Naegleria fowleri</name>
    <name type="common">Brain eating amoeba</name>
    <dbReference type="NCBI Taxonomy" id="5763"/>
    <lineage>
        <taxon>Eukaryota</taxon>
        <taxon>Discoba</taxon>
        <taxon>Heterolobosea</taxon>
        <taxon>Tetramitia</taxon>
        <taxon>Eutetramitia</taxon>
        <taxon>Vahlkampfiidae</taxon>
        <taxon>Naegleria</taxon>
    </lineage>
</organism>
<accession>A0A6A5C620</accession>
<evidence type="ECO:0000313" key="7">
    <source>
        <dbReference type="Proteomes" id="UP000444721"/>
    </source>
</evidence>
<dbReference type="InterPro" id="IPR039924">
    <property type="entry name" value="ICln/Lot5/Saf5"/>
</dbReference>
<dbReference type="GO" id="GO:0005829">
    <property type="term" value="C:cytosol"/>
    <property type="evidence" value="ECO:0007669"/>
    <property type="project" value="TreeGrafter"/>
</dbReference>
<dbReference type="Gene3D" id="2.30.29.30">
    <property type="entry name" value="Pleckstrin-homology domain (PH domain)/Phosphotyrosine-binding domain (PTB)"/>
    <property type="match status" value="1"/>
</dbReference>
<dbReference type="Proteomes" id="UP000444721">
    <property type="component" value="Unassembled WGS sequence"/>
</dbReference>
<comment type="caution">
    <text evidence="6">The sequence shown here is derived from an EMBL/GenBank/DDBJ whole genome shotgun (WGS) entry which is preliminary data.</text>
</comment>
<dbReference type="VEuPathDB" id="AmoebaDB:NfTy_020820"/>
<evidence type="ECO:0000256" key="3">
    <source>
        <dbReference type="ARBA" id="ARBA00022490"/>
    </source>
</evidence>
<evidence type="ECO:0000313" key="6">
    <source>
        <dbReference type="EMBL" id="KAF0982272.1"/>
    </source>
</evidence>
<dbReference type="RefSeq" id="XP_044566985.1">
    <property type="nucleotide sequence ID" value="XM_044701585.1"/>
</dbReference>
<dbReference type="PANTHER" id="PTHR21399:SF0">
    <property type="entry name" value="METHYLOSOME SUBUNIT PICLN"/>
    <property type="match status" value="1"/>
</dbReference>
<reference evidence="6 7" key="1">
    <citation type="journal article" date="2019" name="Sci. Rep.">
        <title>Nanopore sequencing improves the draft genome of the human pathogenic amoeba Naegleria fowleri.</title>
        <authorList>
            <person name="Liechti N."/>
            <person name="Schurch N."/>
            <person name="Bruggmann R."/>
            <person name="Wittwer M."/>
        </authorList>
    </citation>
    <scope>NUCLEOTIDE SEQUENCE [LARGE SCALE GENOMIC DNA]</scope>
    <source>
        <strain evidence="6 7">ATCC 30894</strain>
    </source>
</reference>
<feature type="compositionally biased region" description="Acidic residues" evidence="5">
    <location>
        <begin position="301"/>
        <end position="315"/>
    </location>
</feature>
<dbReference type="InterPro" id="IPR011993">
    <property type="entry name" value="PH-like_dom_sf"/>
</dbReference>
<dbReference type="GO" id="GO:0045292">
    <property type="term" value="P:mRNA cis splicing, via spliceosome"/>
    <property type="evidence" value="ECO:0007669"/>
    <property type="project" value="TreeGrafter"/>
</dbReference>
<comment type="subcellular location">
    <subcellularLocation>
        <location evidence="2">Cytoplasm</location>
    </subcellularLocation>
    <subcellularLocation>
        <location evidence="1">Nucleus</location>
    </subcellularLocation>
</comment>
<dbReference type="Pfam" id="PF03517">
    <property type="entry name" value="Voldacs"/>
    <property type="match status" value="1"/>
</dbReference>
<dbReference type="GO" id="GO:0005681">
    <property type="term" value="C:spliceosomal complex"/>
    <property type="evidence" value="ECO:0007669"/>
    <property type="project" value="TreeGrafter"/>
</dbReference>
<dbReference type="VEuPathDB" id="AmoebaDB:FDP41_011202"/>